<dbReference type="EMBL" id="JBHUDJ010000003">
    <property type="protein sequence ID" value="MFD1587294.1"/>
    <property type="molecule type" value="Genomic_DNA"/>
</dbReference>
<keyword evidence="2" id="KW-0812">Transmembrane</keyword>
<dbReference type="Proteomes" id="UP001597119">
    <property type="component" value="Unassembled WGS sequence"/>
</dbReference>
<keyword evidence="2" id="KW-0472">Membrane</keyword>
<comment type="caution">
    <text evidence="3">The sequence shown here is derived from an EMBL/GenBank/DDBJ whole genome shotgun (WGS) entry which is preliminary data.</text>
</comment>
<reference evidence="3 4" key="1">
    <citation type="journal article" date="2019" name="Int. J. Syst. Evol. Microbiol.">
        <title>The Global Catalogue of Microorganisms (GCM) 10K type strain sequencing project: providing services to taxonomists for standard genome sequencing and annotation.</title>
        <authorList>
            <consortium name="The Broad Institute Genomics Platform"/>
            <consortium name="The Broad Institute Genome Sequencing Center for Infectious Disease"/>
            <person name="Wu L."/>
            <person name="Ma J."/>
        </authorList>
    </citation>
    <scope>NUCLEOTIDE SEQUENCE [LARGE SCALE GENOMIC DNA]</scope>
    <source>
        <strain evidence="3 4">CGMCC 1.12125</strain>
    </source>
</reference>
<evidence type="ECO:0008006" key="5">
    <source>
        <dbReference type="Google" id="ProtNLM"/>
    </source>
</evidence>
<protein>
    <recommendedName>
        <fullName evidence="5">Flagellin</fullName>
    </recommendedName>
</protein>
<feature type="transmembrane region" description="Helical" evidence="2">
    <location>
        <begin position="18"/>
        <end position="42"/>
    </location>
</feature>
<sequence>MADLREWMADESRSRGQIILVTGFALAVSFVALALVLNSVIYTENLATRSEAAKASDAVKVKSDMADATAAIISYVNEHNASGGTSYETLVEQVRIGVNNTTQYAREFQVANGQAVDATLVATDEGTWINQSFEARNFTDKTYDADWTLVEDADGARNLRLHVTDPDAIENTGNISASPSVDDLDDLHNFTIVAEDTSGATWTMEIVHEDNDELGLSESGYVVSVVDGDDDRHTCDVLDDTGGVESFWVNVSAGTFNGTECRALRFGEDIGPTYDLRFRNSNNVKGTYRVLVNESQSDVRDGSTYNAPGSSGPPPITDEAIYGAKIFVEYEERRMEYESDARVVPGETDD</sequence>
<evidence type="ECO:0000313" key="3">
    <source>
        <dbReference type="EMBL" id="MFD1587294.1"/>
    </source>
</evidence>
<evidence type="ECO:0000256" key="2">
    <source>
        <dbReference type="SAM" id="Phobius"/>
    </source>
</evidence>
<keyword evidence="4" id="KW-1185">Reference proteome</keyword>
<dbReference type="Pfam" id="PF23922">
    <property type="entry name" value="DUF7261"/>
    <property type="match status" value="1"/>
</dbReference>
<evidence type="ECO:0000313" key="4">
    <source>
        <dbReference type="Proteomes" id="UP001597119"/>
    </source>
</evidence>
<accession>A0ABD6CBR2</accession>
<proteinExistence type="predicted"/>
<feature type="region of interest" description="Disordered" evidence="1">
    <location>
        <begin position="298"/>
        <end position="318"/>
    </location>
</feature>
<organism evidence="3 4">
    <name type="scientific">Halorientalis brevis</name>
    <dbReference type="NCBI Taxonomy" id="1126241"/>
    <lineage>
        <taxon>Archaea</taxon>
        <taxon>Methanobacteriati</taxon>
        <taxon>Methanobacteriota</taxon>
        <taxon>Stenosarchaea group</taxon>
        <taxon>Halobacteria</taxon>
        <taxon>Halobacteriales</taxon>
        <taxon>Haloarculaceae</taxon>
        <taxon>Halorientalis</taxon>
    </lineage>
</organism>
<keyword evidence="2" id="KW-1133">Transmembrane helix</keyword>
<dbReference type="RefSeq" id="WP_247374068.1">
    <property type="nucleotide sequence ID" value="NZ_JALLGV010000001.1"/>
</dbReference>
<name>A0ABD6CBR2_9EURY</name>
<dbReference type="AlphaFoldDB" id="A0ABD6CBR2"/>
<evidence type="ECO:0000256" key="1">
    <source>
        <dbReference type="SAM" id="MobiDB-lite"/>
    </source>
</evidence>
<gene>
    <name evidence="3" type="ORF">ACFR9U_09880</name>
</gene>
<dbReference type="InterPro" id="IPR055685">
    <property type="entry name" value="DUF7261"/>
</dbReference>